<dbReference type="InterPro" id="IPR009078">
    <property type="entry name" value="Ferritin-like_SF"/>
</dbReference>
<protein>
    <recommendedName>
        <fullName evidence="3">Ferritin/DPS protein domain-containing protein</fullName>
    </recommendedName>
</protein>
<dbReference type="HOGENOM" id="CLU_1446115_0_0_6"/>
<dbReference type="SUPFAM" id="SSF47240">
    <property type="entry name" value="Ferritin-like"/>
    <property type="match status" value="1"/>
</dbReference>
<keyword evidence="2" id="KW-1185">Reference proteome</keyword>
<proteinExistence type="predicted"/>
<dbReference type="KEGG" id="mej:Q7A_2995"/>
<evidence type="ECO:0000313" key="1">
    <source>
        <dbReference type="EMBL" id="AFI85770.1"/>
    </source>
</evidence>
<gene>
    <name evidence="1" type="ordered locus">Q7A_2995</name>
</gene>
<accession>I1XN01</accession>
<organism evidence="1 2">
    <name type="scientific">Methylophaga nitratireducenticrescens</name>
    <dbReference type="NCBI Taxonomy" id="754476"/>
    <lineage>
        <taxon>Bacteria</taxon>
        <taxon>Pseudomonadati</taxon>
        <taxon>Pseudomonadota</taxon>
        <taxon>Gammaproteobacteria</taxon>
        <taxon>Thiotrichales</taxon>
        <taxon>Piscirickettsiaceae</taxon>
        <taxon>Methylophaga</taxon>
    </lineage>
</organism>
<reference evidence="1 2" key="2">
    <citation type="journal article" date="2013" name="Int. J. Syst. Evol. Microbiol.">
        <title>Methylophaga nitratireducenticrescens sp. nov. and Methylophaga frappieri sp. nov., isolated from the biofilm of the methanol-fed denitrification system treating the seawater at the Montreal Biodome.</title>
        <authorList>
            <person name="Villeneuve C."/>
            <person name="Martineau C."/>
            <person name="Mauffrey F."/>
            <person name="Villemur R."/>
        </authorList>
    </citation>
    <scope>NUCLEOTIDE SEQUENCE [LARGE SCALE GENOMIC DNA]</scope>
    <source>
        <strain evidence="1 2">JAM1</strain>
    </source>
</reference>
<dbReference type="Gene3D" id="1.20.1260.10">
    <property type="match status" value="1"/>
</dbReference>
<name>I1XN01_METNJ</name>
<dbReference type="InterPro" id="IPR012347">
    <property type="entry name" value="Ferritin-like"/>
</dbReference>
<dbReference type="EMBL" id="CP003390">
    <property type="protein sequence ID" value="AFI85770.1"/>
    <property type="molecule type" value="Genomic_DNA"/>
</dbReference>
<evidence type="ECO:0000313" key="2">
    <source>
        <dbReference type="Proteomes" id="UP000009144"/>
    </source>
</evidence>
<dbReference type="AlphaFoldDB" id="I1XN01"/>
<dbReference type="Proteomes" id="UP000009144">
    <property type="component" value="Chromosome"/>
</dbReference>
<dbReference type="STRING" id="754476.Q7A_2995"/>
<reference evidence="1 2" key="1">
    <citation type="journal article" date="2012" name="J. Bacteriol.">
        <title>Complete genome sequences of Methylophaga sp. strain JAM1 and Methylophaga sp. strain JAM7.</title>
        <authorList>
            <person name="Villeneuve C."/>
            <person name="Martineau C."/>
            <person name="Mauffrey F."/>
            <person name="Villemur R."/>
        </authorList>
    </citation>
    <scope>NUCLEOTIDE SEQUENCE [LARGE SCALE GENOMIC DNA]</scope>
    <source>
        <strain evidence="1 2">JAM1</strain>
    </source>
</reference>
<sequence length="187" mass="21320">MDEMDFETLSKSVPDGTVGDIKKVHQHNTELLLHKLGQRMAFERASVRLYEALIFKCLAARNGKKTVVSIDQLRQFRDEEVEHSFLLKTAIETLGFDPDEWIPDADSSLISSLQTPKVFTKKNSSVLSCLEAVLIFATNDNAEWHTLHELFTNMGLQDLAAEFNQALEEDSRQLETISHWIYQLSHA</sequence>
<dbReference type="PATRIC" id="fig|754476.3.peg.2941"/>
<dbReference type="eggNOG" id="COG1633">
    <property type="taxonomic scope" value="Bacteria"/>
</dbReference>
<evidence type="ECO:0008006" key="3">
    <source>
        <dbReference type="Google" id="ProtNLM"/>
    </source>
</evidence>